<dbReference type="Gene3D" id="3.30.470.30">
    <property type="entry name" value="DNA ligase/mRNA capping enzyme"/>
    <property type="match status" value="1"/>
</dbReference>
<comment type="caution">
    <text evidence="12">The sequence shown here is derived from an EMBL/GenBank/DDBJ whole genome shotgun (WGS) entry which is preliminary data.</text>
</comment>
<feature type="binding site" evidence="10">
    <location>
        <position position="408"/>
    </location>
    <ligand>
        <name>Zn(2+)</name>
        <dbReference type="ChEBI" id="CHEBI:29105"/>
    </ligand>
</feature>
<feature type="binding site" evidence="10">
    <location>
        <position position="125"/>
    </location>
    <ligand>
        <name>NAD(+)</name>
        <dbReference type="ChEBI" id="CHEBI:57540"/>
    </ligand>
</feature>
<dbReference type="Proteomes" id="UP000261245">
    <property type="component" value="Unassembled WGS sequence"/>
</dbReference>
<evidence type="ECO:0000256" key="6">
    <source>
        <dbReference type="ARBA" id="ARBA00022833"/>
    </source>
</evidence>
<evidence type="ECO:0000256" key="2">
    <source>
        <dbReference type="ARBA" id="ARBA00022598"/>
    </source>
</evidence>
<dbReference type="InterPro" id="IPR010994">
    <property type="entry name" value="RuvA_2-like"/>
</dbReference>
<sequence length="661" mass="74182">MMEEKLLQMKSLVERLNQASDSYYNGKGELMTDYEWDALFDQLKRLEEETGEILPDSPTNRVSEDSIVGKKEEHEFAALSLAKTKQVSDLVKWAEDRPIWISWKLDGLTLVVTYDGGKLTKIVTRGNGHIGTNITHLAPAISGIPATISEKGHLVVRGEAVISYADFEQFIIESEGDYANPRNLASGSLTLKDIEEVKQRHIQWIPFTLVYTERELTSWGERMQMLKDLGMNPVERERIDHPTTENIQLEIDKFTEKVTSKKNPFPVDGLVICYDDTAYAATGSVTGHHATRAGFAFKWQDEHAETELDHIEWSCAASTITPVAVFKPVELEGTTVQRASLCNVSECERLGIGDKGSRLQVIKANKIIPKVINITEVVGSFVIPNECPVCHAPAVVRESESGTKTLHCTNAACPAKQLKKFARFVSKEGINIDGISEQTVWKFINHGFIREYADFYKLKNYAFEISCFEGFGKKSVSNLLESVEKSRHTDGRHLLYALNIPLCGGDVAKKLLSRYKVKELIETARLSMFDDEFASIDGIGPEKSAKFIAWFKDDVHFQHVQHLLSELIIEEQEPVETGNKCQGLTFVVTGDVHHYKNRNELKAYIESQGGKVTGSVSKSTNFLINNDAASQSSKNKKAHELNIPIITEDEFIEKFQEQASE</sequence>
<reference evidence="12 13" key="1">
    <citation type="submission" date="2018-08" db="EMBL/GenBank/DDBJ databases">
        <title>A genome reference for cultivated species of the human gut microbiota.</title>
        <authorList>
            <person name="Zou Y."/>
            <person name="Xue W."/>
            <person name="Luo G."/>
        </authorList>
    </citation>
    <scope>NUCLEOTIDE SEQUENCE [LARGE SCALE GENOMIC DNA]</scope>
    <source>
        <strain evidence="12 13">OM06-11</strain>
    </source>
</reference>
<keyword evidence="10" id="KW-0464">Manganese</keyword>
<dbReference type="Gene3D" id="1.10.150.20">
    <property type="entry name" value="5' to 3' exonuclease, C-terminal subdomain"/>
    <property type="match status" value="2"/>
</dbReference>
<evidence type="ECO:0000256" key="5">
    <source>
        <dbReference type="ARBA" id="ARBA00022763"/>
    </source>
</evidence>
<keyword evidence="10" id="KW-0460">Magnesium</keyword>
<dbReference type="SUPFAM" id="SSF47781">
    <property type="entry name" value="RuvA domain 2-like"/>
    <property type="match status" value="1"/>
</dbReference>
<evidence type="ECO:0000259" key="11">
    <source>
        <dbReference type="PROSITE" id="PS50172"/>
    </source>
</evidence>
<dbReference type="EC" id="6.5.1.2" evidence="10"/>
<evidence type="ECO:0000313" key="13">
    <source>
        <dbReference type="Proteomes" id="UP000261245"/>
    </source>
</evidence>
<keyword evidence="3 10" id="KW-0235">DNA replication</keyword>
<dbReference type="GO" id="GO:0006260">
    <property type="term" value="P:DNA replication"/>
    <property type="evidence" value="ECO:0007669"/>
    <property type="project" value="UniProtKB-KW"/>
</dbReference>
<keyword evidence="2 10" id="KW-0436">Ligase</keyword>
<evidence type="ECO:0000313" key="12">
    <source>
        <dbReference type="EMBL" id="RGN09564.1"/>
    </source>
</evidence>
<keyword evidence="5 10" id="KW-0227">DNA damage</keyword>
<dbReference type="SUPFAM" id="SSF52113">
    <property type="entry name" value="BRCT domain"/>
    <property type="match status" value="1"/>
</dbReference>
<comment type="catalytic activity">
    <reaction evidence="9 10">
        <text>NAD(+) + (deoxyribonucleotide)n-3'-hydroxyl + 5'-phospho-(deoxyribonucleotide)m = (deoxyribonucleotide)n+m + AMP + beta-nicotinamide D-nucleotide.</text>
        <dbReference type="EC" id="6.5.1.2"/>
    </reaction>
</comment>
<dbReference type="Gene3D" id="2.40.50.140">
    <property type="entry name" value="Nucleic acid-binding proteins"/>
    <property type="match status" value="1"/>
</dbReference>
<dbReference type="SUPFAM" id="SSF56091">
    <property type="entry name" value="DNA ligase/mRNA capping enzyme, catalytic domain"/>
    <property type="match status" value="1"/>
</dbReference>
<dbReference type="SUPFAM" id="SSF50249">
    <property type="entry name" value="Nucleic acid-binding proteins"/>
    <property type="match status" value="1"/>
</dbReference>
<dbReference type="InterPro" id="IPR001357">
    <property type="entry name" value="BRCT_dom"/>
</dbReference>
<dbReference type="GO" id="GO:0006281">
    <property type="term" value="P:DNA repair"/>
    <property type="evidence" value="ECO:0007669"/>
    <property type="project" value="UniProtKB-KW"/>
</dbReference>
<dbReference type="InterPro" id="IPR004150">
    <property type="entry name" value="NAD_DNA_ligase_OB"/>
</dbReference>
<dbReference type="InterPro" id="IPR013840">
    <property type="entry name" value="DNAligase_N"/>
</dbReference>
<dbReference type="EMBL" id="QSUC01000016">
    <property type="protein sequence ID" value="RGN09564.1"/>
    <property type="molecule type" value="Genomic_DNA"/>
</dbReference>
<feature type="binding site" evidence="10">
    <location>
        <position position="159"/>
    </location>
    <ligand>
        <name>NAD(+)</name>
        <dbReference type="ChEBI" id="CHEBI:57540"/>
    </ligand>
</feature>
<organism evidence="12 13">
    <name type="scientific">Segatella copri</name>
    <dbReference type="NCBI Taxonomy" id="165179"/>
    <lineage>
        <taxon>Bacteria</taxon>
        <taxon>Pseudomonadati</taxon>
        <taxon>Bacteroidota</taxon>
        <taxon>Bacteroidia</taxon>
        <taxon>Bacteroidales</taxon>
        <taxon>Prevotellaceae</taxon>
        <taxon>Segatella</taxon>
    </lineage>
</organism>
<keyword evidence="6 10" id="KW-0862">Zinc</keyword>
<comment type="function">
    <text evidence="1 10">DNA ligase that catalyzes the formation of phosphodiester linkages between 5'-phosphoryl and 3'-hydroxyl groups in double-stranded DNA using NAD as a coenzyme and as the energy source for the reaction. It is essential for DNA replication and repair of damaged DNA.</text>
</comment>
<dbReference type="InterPro" id="IPR013839">
    <property type="entry name" value="DNAligase_adenylation"/>
</dbReference>
<dbReference type="PROSITE" id="PS50172">
    <property type="entry name" value="BRCT"/>
    <property type="match status" value="1"/>
</dbReference>
<evidence type="ECO:0000256" key="8">
    <source>
        <dbReference type="ARBA" id="ARBA00023204"/>
    </source>
</evidence>
<feature type="active site" description="N6-AMP-lysine intermediate" evidence="10">
    <location>
        <position position="104"/>
    </location>
</feature>
<dbReference type="Gene3D" id="3.40.50.10190">
    <property type="entry name" value="BRCT domain"/>
    <property type="match status" value="1"/>
</dbReference>
<evidence type="ECO:0000256" key="4">
    <source>
        <dbReference type="ARBA" id="ARBA00022723"/>
    </source>
</evidence>
<dbReference type="PIRSF" id="PIRSF001604">
    <property type="entry name" value="LigA"/>
    <property type="match status" value="1"/>
</dbReference>
<feature type="binding site" evidence="10">
    <location>
        <position position="387"/>
    </location>
    <ligand>
        <name>Zn(2+)</name>
        <dbReference type="ChEBI" id="CHEBI:29105"/>
    </ligand>
</feature>
<dbReference type="InterPro" id="IPR012340">
    <property type="entry name" value="NA-bd_OB-fold"/>
</dbReference>
<dbReference type="GO" id="GO:0003911">
    <property type="term" value="F:DNA ligase (NAD+) activity"/>
    <property type="evidence" value="ECO:0007669"/>
    <property type="project" value="UniProtKB-UniRule"/>
</dbReference>
<dbReference type="SMART" id="SM00532">
    <property type="entry name" value="LIGANc"/>
    <property type="match status" value="1"/>
</dbReference>
<accession>A0AA92T4F7</accession>
<dbReference type="CDD" id="cd17748">
    <property type="entry name" value="BRCT_DNA_ligase_like"/>
    <property type="match status" value="1"/>
</dbReference>
<evidence type="ECO:0000256" key="9">
    <source>
        <dbReference type="ARBA" id="ARBA00034005"/>
    </source>
</evidence>
<evidence type="ECO:0000256" key="3">
    <source>
        <dbReference type="ARBA" id="ARBA00022705"/>
    </source>
</evidence>
<dbReference type="InterPro" id="IPR001679">
    <property type="entry name" value="DNA_ligase"/>
</dbReference>
<feature type="binding site" evidence="10">
    <location>
        <position position="298"/>
    </location>
    <ligand>
        <name>NAD(+)</name>
        <dbReference type="ChEBI" id="CHEBI:57540"/>
    </ligand>
</feature>
<feature type="binding site" evidence="10">
    <location>
        <position position="390"/>
    </location>
    <ligand>
        <name>Zn(2+)</name>
        <dbReference type="ChEBI" id="CHEBI:29105"/>
    </ligand>
</feature>
<comment type="caution">
    <text evidence="10">Lacks conserved residue(s) required for the propagation of feature annotation.</text>
</comment>
<feature type="binding site" evidence="10">
    <location>
        <position position="413"/>
    </location>
    <ligand>
        <name>Zn(2+)</name>
        <dbReference type="ChEBI" id="CHEBI:29105"/>
    </ligand>
</feature>
<proteinExistence type="inferred from homology"/>
<dbReference type="InterPro" id="IPR036420">
    <property type="entry name" value="BRCT_dom_sf"/>
</dbReference>
<name>A0AA92T4F7_9BACT</name>
<protein>
    <recommendedName>
        <fullName evidence="10">DNA ligase</fullName>
        <ecNumber evidence="10">6.5.1.2</ecNumber>
    </recommendedName>
    <alternativeName>
        <fullName evidence="10">Polydeoxyribonucleotide synthase [NAD(+)]</fullName>
    </alternativeName>
</protein>
<dbReference type="NCBIfam" id="NF005932">
    <property type="entry name" value="PRK07956.1"/>
    <property type="match status" value="1"/>
</dbReference>
<evidence type="ECO:0000256" key="10">
    <source>
        <dbReference type="HAMAP-Rule" id="MF_01588"/>
    </source>
</evidence>
<dbReference type="Pfam" id="PF01653">
    <property type="entry name" value="DNA_ligase_aden"/>
    <property type="match status" value="1"/>
</dbReference>
<evidence type="ECO:0000256" key="7">
    <source>
        <dbReference type="ARBA" id="ARBA00023027"/>
    </source>
</evidence>
<dbReference type="Pfam" id="PF03120">
    <property type="entry name" value="OB_DNA_ligase"/>
    <property type="match status" value="1"/>
</dbReference>
<dbReference type="HAMAP" id="MF_01588">
    <property type="entry name" value="DNA_ligase_A"/>
    <property type="match status" value="1"/>
</dbReference>
<comment type="similarity">
    <text evidence="10">Belongs to the NAD-dependent DNA ligase family. LigA subfamily.</text>
</comment>
<keyword evidence="8 10" id="KW-0234">DNA repair</keyword>
<dbReference type="Pfam" id="PF00533">
    <property type="entry name" value="BRCT"/>
    <property type="match status" value="1"/>
</dbReference>
<feature type="binding site" evidence="10">
    <location>
        <begin position="80"/>
        <end position="81"/>
    </location>
    <ligand>
        <name>NAD(+)</name>
        <dbReference type="ChEBI" id="CHEBI:57540"/>
    </ligand>
</feature>
<keyword evidence="4 10" id="KW-0479">Metal-binding</keyword>
<gene>
    <name evidence="10" type="primary">ligA</name>
    <name evidence="12" type="ORF">DXB80_07625</name>
</gene>
<feature type="domain" description="BRCT" evidence="11">
    <location>
        <begin position="576"/>
        <end position="661"/>
    </location>
</feature>
<dbReference type="AlphaFoldDB" id="A0AA92T4F7"/>
<evidence type="ECO:0000256" key="1">
    <source>
        <dbReference type="ARBA" id="ARBA00004067"/>
    </source>
</evidence>
<dbReference type="GO" id="GO:0046872">
    <property type="term" value="F:metal ion binding"/>
    <property type="evidence" value="ECO:0007669"/>
    <property type="project" value="UniProtKB-KW"/>
</dbReference>
<comment type="cofactor">
    <cofactor evidence="10">
        <name>Mg(2+)</name>
        <dbReference type="ChEBI" id="CHEBI:18420"/>
    </cofactor>
    <cofactor evidence="10">
        <name>Mn(2+)</name>
        <dbReference type="ChEBI" id="CHEBI:29035"/>
    </cofactor>
</comment>
<keyword evidence="7 10" id="KW-0520">NAD</keyword>
<dbReference type="SMART" id="SM00292">
    <property type="entry name" value="BRCT"/>
    <property type="match status" value="1"/>
</dbReference>
<dbReference type="Gene3D" id="1.10.287.610">
    <property type="entry name" value="Helix hairpin bin"/>
    <property type="match status" value="1"/>
</dbReference>